<dbReference type="InterPro" id="IPR042099">
    <property type="entry name" value="ANL_N_sf"/>
</dbReference>
<proteinExistence type="inferred from homology"/>
<sequence>MSQSENTLTPPAEVEAAGQHTNARVLAQSASRWPDRPLLLLDGERLSYAQMLAEAERYAAALLAQGAGPGTRIGILGPNSVEYVKLLYAAGMIGACAITLNARFKEADLVYALDHAEAGFLFIGGQARSFMDFRAMLVRIYPELQGWDGKAPLSLAAAPHLRRLFNFGDPDETAWPDEAAFLSAATPAHLDQARRLRDEIPSQSDALIIYSSGTTAHPKACILSHRNLSQIGMSFARRFRLGPEDVVYNPMPFFHMSSMLPMAACRAAGAMQICTGHFKPHEALRQMQDERATFAYVSFPTIVGGILNDPGFAEADLSSVRLLHCVGPADLLRRYADSLPGVRFVNAYGLTEGSGVPVWSDPWDRADDPFTHSGKAFDGLEIAAFDPETDRRLPPDTRGELRLRGFCRFSGYLKDEAATAQVLRADGWLCTGDLGYVDAGGIVTYDGRLKDMLKIGGENVAALEIESYLCTHPDIELAQVIAVPDGHLFEVAAAYVELRPGARLTAAEVVDYCLGRIASYKVPRYVRFVTEWPMSTTKIQKFRLSREFAAEEYFDIKQMMAARRSACIAG</sequence>
<name>A0A7H9C132_PARPN</name>
<evidence type="ECO:0000259" key="3">
    <source>
        <dbReference type="Pfam" id="PF00501"/>
    </source>
</evidence>
<feature type="domain" description="AMP-dependent synthetase/ligase" evidence="3">
    <location>
        <begin position="27"/>
        <end position="413"/>
    </location>
</feature>
<dbReference type="PANTHER" id="PTHR43201">
    <property type="entry name" value="ACYL-COA SYNTHETASE"/>
    <property type="match status" value="1"/>
</dbReference>
<dbReference type="InterPro" id="IPR025110">
    <property type="entry name" value="AMP-bd_C"/>
</dbReference>
<dbReference type="GO" id="GO:0006631">
    <property type="term" value="P:fatty acid metabolic process"/>
    <property type="evidence" value="ECO:0007669"/>
    <property type="project" value="TreeGrafter"/>
</dbReference>
<dbReference type="EMBL" id="CP058691">
    <property type="protein sequence ID" value="QLH16725.1"/>
    <property type="molecule type" value="Genomic_DNA"/>
</dbReference>
<keyword evidence="2" id="KW-0436">Ligase</keyword>
<dbReference type="Gene3D" id="3.30.300.30">
    <property type="match status" value="1"/>
</dbReference>
<feature type="domain" description="AMP-binding enzyme C-terminal" evidence="4">
    <location>
        <begin position="464"/>
        <end position="535"/>
    </location>
</feature>
<keyword evidence="5" id="KW-0614">Plasmid</keyword>
<organism evidence="5 6">
    <name type="scientific">Paracoccus pantotrophus</name>
    <name type="common">Thiosphaera pantotropha</name>
    <dbReference type="NCBI Taxonomy" id="82367"/>
    <lineage>
        <taxon>Bacteria</taxon>
        <taxon>Pseudomonadati</taxon>
        <taxon>Pseudomonadota</taxon>
        <taxon>Alphaproteobacteria</taxon>
        <taxon>Rhodobacterales</taxon>
        <taxon>Paracoccaceae</taxon>
        <taxon>Paracoccus</taxon>
    </lineage>
</organism>
<evidence type="ECO:0000313" key="6">
    <source>
        <dbReference type="Proteomes" id="UP000509322"/>
    </source>
</evidence>
<dbReference type="Pfam" id="PF13193">
    <property type="entry name" value="AMP-binding_C"/>
    <property type="match status" value="1"/>
</dbReference>
<dbReference type="SUPFAM" id="SSF56801">
    <property type="entry name" value="Acetyl-CoA synthetase-like"/>
    <property type="match status" value="1"/>
</dbReference>
<dbReference type="InterPro" id="IPR000873">
    <property type="entry name" value="AMP-dep_synth/lig_dom"/>
</dbReference>
<dbReference type="InterPro" id="IPR045851">
    <property type="entry name" value="AMP-bd_C_sf"/>
</dbReference>
<protein>
    <submittedName>
        <fullName evidence="5">AMP-binding protein</fullName>
    </submittedName>
</protein>
<accession>A0A7H9C132</accession>
<dbReference type="PANTHER" id="PTHR43201:SF5">
    <property type="entry name" value="MEDIUM-CHAIN ACYL-COA LIGASE ACSF2, MITOCHONDRIAL"/>
    <property type="match status" value="1"/>
</dbReference>
<dbReference type="AlphaFoldDB" id="A0A7H9C132"/>
<dbReference type="CDD" id="cd04433">
    <property type="entry name" value="AFD_class_I"/>
    <property type="match status" value="1"/>
</dbReference>
<dbReference type="Proteomes" id="UP000509322">
    <property type="component" value="Plasmid unnamed1"/>
</dbReference>
<comment type="similarity">
    <text evidence="1">Belongs to the ATP-dependent AMP-binding enzyme family.</text>
</comment>
<evidence type="ECO:0000313" key="5">
    <source>
        <dbReference type="EMBL" id="QLH16725.1"/>
    </source>
</evidence>
<evidence type="ECO:0000256" key="1">
    <source>
        <dbReference type="ARBA" id="ARBA00006432"/>
    </source>
</evidence>
<dbReference type="Pfam" id="PF00501">
    <property type="entry name" value="AMP-binding"/>
    <property type="match status" value="1"/>
</dbReference>
<evidence type="ECO:0000256" key="2">
    <source>
        <dbReference type="ARBA" id="ARBA00022598"/>
    </source>
</evidence>
<evidence type="ECO:0000259" key="4">
    <source>
        <dbReference type="Pfam" id="PF13193"/>
    </source>
</evidence>
<gene>
    <name evidence="5" type="ORF">HYQ43_21140</name>
</gene>
<dbReference type="Gene3D" id="3.40.50.12780">
    <property type="entry name" value="N-terminal domain of ligase-like"/>
    <property type="match status" value="1"/>
</dbReference>
<reference evidence="5 6" key="1">
    <citation type="submission" date="2020-07" db="EMBL/GenBank/DDBJ databases">
        <title>The complete genome of Paracoccus pantotrophus ACCC 10489.</title>
        <authorList>
            <person name="Si Y."/>
        </authorList>
    </citation>
    <scope>NUCLEOTIDE SEQUENCE [LARGE SCALE GENOMIC DNA]</scope>
    <source>
        <strain evidence="5 6">ACCC10489</strain>
        <plasmid evidence="5 6">unnamed1</plasmid>
    </source>
</reference>
<dbReference type="GO" id="GO:0031956">
    <property type="term" value="F:medium-chain fatty acid-CoA ligase activity"/>
    <property type="evidence" value="ECO:0007669"/>
    <property type="project" value="TreeGrafter"/>
</dbReference>
<geneLocation type="plasmid" evidence="5 6">
    <name>unnamed1</name>
</geneLocation>
<dbReference type="RefSeq" id="WP_028710213.1">
    <property type="nucleotide sequence ID" value="NZ_CP038205.1"/>
</dbReference>